<dbReference type="PIRSF" id="PIRSF000813">
    <property type="entry name" value="CCA_bact"/>
    <property type="match status" value="1"/>
</dbReference>
<evidence type="ECO:0000256" key="3">
    <source>
        <dbReference type="ARBA" id="ARBA00022694"/>
    </source>
</evidence>
<dbReference type="CDD" id="cd00077">
    <property type="entry name" value="HDc"/>
    <property type="match status" value="1"/>
</dbReference>
<dbReference type="InterPro" id="IPR002646">
    <property type="entry name" value="PolA_pol_head_dom"/>
</dbReference>
<comment type="cofactor">
    <cofactor evidence="11">
        <name>Mg(2+)</name>
        <dbReference type="ChEBI" id="CHEBI:18420"/>
    </cofactor>
    <text evidence="11">Magnesium is required for nucleotidyltransferase activity.</text>
</comment>
<dbReference type="PROSITE" id="PS51831">
    <property type="entry name" value="HD"/>
    <property type="match status" value="1"/>
</dbReference>
<dbReference type="GO" id="GO:0001680">
    <property type="term" value="P:tRNA 3'-terminal CCA addition"/>
    <property type="evidence" value="ECO:0007669"/>
    <property type="project" value="UniProtKB-UniRule"/>
</dbReference>
<evidence type="ECO:0000256" key="8">
    <source>
        <dbReference type="ARBA" id="ARBA00022840"/>
    </source>
</evidence>
<dbReference type="InterPro" id="IPR043519">
    <property type="entry name" value="NT_sf"/>
</dbReference>
<evidence type="ECO:0000256" key="4">
    <source>
        <dbReference type="ARBA" id="ARBA00022695"/>
    </source>
</evidence>
<comment type="catalytic activity">
    <reaction evidence="11">
        <text>a tRNA precursor + 2 CTP + ATP = a tRNA with a 3' CCA end + 3 diphosphate</text>
        <dbReference type="Rhea" id="RHEA:14433"/>
        <dbReference type="Rhea" id="RHEA-COMP:10465"/>
        <dbReference type="Rhea" id="RHEA-COMP:10468"/>
        <dbReference type="ChEBI" id="CHEBI:30616"/>
        <dbReference type="ChEBI" id="CHEBI:33019"/>
        <dbReference type="ChEBI" id="CHEBI:37563"/>
        <dbReference type="ChEBI" id="CHEBI:74896"/>
        <dbReference type="ChEBI" id="CHEBI:83071"/>
        <dbReference type="EC" id="2.7.7.72"/>
    </reaction>
</comment>
<dbReference type="GO" id="GO:0000287">
    <property type="term" value="F:magnesium ion binding"/>
    <property type="evidence" value="ECO:0007669"/>
    <property type="project" value="UniProtKB-UniRule"/>
</dbReference>
<keyword evidence="11" id="KW-0692">RNA repair</keyword>
<dbReference type="InParanoid" id="A0A3N0VKB4"/>
<evidence type="ECO:0000313" key="14">
    <source>
        <dbReference type="Proteomes" id="UP000282106"/>
    </source>
</evidence>
<keyword evidence="11" id="KW-0511">Multifunctional enzyme</keyword>
<dbReference type="CDD" id="cd05398">
    <property type="entry name" value="NT_ClassII-CCAase"/>
    <property type="match status" value="1"/>
</dbReference>
<comment type="subunit">
    <text evidence="11">Monomer. Can also form homodimers and oligomers.</text>
</comment>
<keyword evidence="10 11" id="KW-0694">RNA-binding</keyword>
<keyword evidence="9 11" id="KW-0460">Magnesium</keyword>
<feature type="binding site" evidence="11">
    <location>
        <position position="137"/>
    </location>
    <ligand>
        <name>ATP</name>
        <dbReference type="ChEBI" id="CHEBI:30616"/>
    </ligand>
</feature>
<dbReference type="PANTHER" id="PTHR47545">
    <property type="entry name" value="MULTIFUNCTIONAL CCA PROTEIN"/>
    <property type="match status" value="1"/>
</dbReference>
<dbReference type="EC" id="2.7.7.72" evidence="11"/>
<evidence type="ECO:0000256" key="6">
    <source>
        <dbReference type="ARBA" id="ARBA00022741"/>
    </source>
</evidence>
<keyword evidence="7 11" id="KW-0378">Hydrolase</keyword>
<proteinExistence type="inferred from homology"/>
<dbReference type="NCBIfam" id="NF008137">
    <property type="entry name" value="PRK10885.1"/>
    <property type="match status" value="1"/>
</dbReference>
<evidence type="ECO:0000256" key="11">
    <source>
        <dbReference type="HAMAP-Rule" id="MF_01261"/>
    </source>
</evidence>
<dbReference type="InterPro" id="IPR006674">
    <property type="entry name" value="HD_domain"/>
</dbReference>
<comment type="miscellaneous">
    <text evidence="11">A single active site specifically recognizes both ATP and CTP and is responsible for their addition.</text>
</comment>
<accession>A0A3N0VKB4</accession>
<comment type="cofactor">
    <cofactor evidence="11">
        <name>Ni(2+)</name>
        <dbReference type="ChEBI" id="CHEBI:49786"/>
    </cofactor>
    <text evidence="11">Nickel for phosphatase activity.</text>
</comment>
<dbReference type="HAMAP" id="MF_01262">
    <property type="entry name" value="CCA_bact_type2"/>
    <property type="match status" value="1"/>
</dbReference>
<organism evidence="13 14">
    <name type="scientific">Stagnimonas aquatica</name>
    <dbReference type="NCBI Taxonomy" id="2689987"/>
    <lineage>
        <taxon>Bacteria</taxon>
        <taxon>Pseudomonadati</taxon>
        <taxon>Pseudomonadota</taxon>
        <taxon>Gammaproteobacteria</taxon>
        <taxon>Nevskiales</taxon>
        <taxon>Nevskiaceae</taxon>
        <taxon>Stagnimonas</taxon>
    </lineage>
</organism>
<comment type="domain">
    <text evidence="11">Comprises two domains: an N-terminal domain containing the nucleotidyltransferase activity and a C-terminal HD domain associated with both phosphodiesterase and phosphatase activities.</text>
</comment>
<dbReference type="Gene3D" id="1.10.3090.10">
    <property type="entry name" value="cca-adding enzyme, domain 2"/>
    <property type="match status" value="1"/>
</dbReference>
<dbReference type="Pfam" id="PF01966">
    <property type="entry name" value="HD"/>
    <property type="match status" value="1"/>
</dbReference>
<dbReference type="SUPFAM" id="SSF81891">
    <property type="entry name" value="Poly A polymerase C-terminal region-like"/>
    <property type="match status" value="1"/>
</dbReference>
<keyword evidence="3 11" id="KW-0819">tRNA processing</keyword>
<name>A0A3N0VKB4_9GAMM</name>
<dbReference type="EC" id="3.1.4.-" evidence="11"/>
<keyword evidence="4 11" id="KW-0548">Nucleotidyltransferase</keyword>
<evidence type="ECO:0000256" key="2">
    <source>
        <dbReference type="ARBA" id="ARBA00022679"/>
    </source>
</evidence>
<feature type="binding site" evidence="11">
    <location>
        <position position="11"/>
    </location>
    <ligand>
        <name>CTP</name>
        <dbReference type="ChEBI" id="CHEBI:37563"/>
    </ligand>
</feature>
<dbReference type="GO" id="GO:0042245">
    <property type="term" value="P:RNA repair"/>
    <property type="evidence" value="ECO:0007669"/>
    <property type="project" value="UniProtKB-KW"/>
</dbReference>
<sequence length="430" mass="47824">MKRYLVGGAVRDALLGLQAREQDWVVVGASPEDMVAAGYRPVGKDFPVFLHPETKEEHALARTERKSGRGYHGFTFHTGPEVTLEEDLIRRDLTINAIARDDDGRLVDPYGGQRDLQARVLRHVSPAFAEDPLRVLRLARFAARFAPLGFSVAPETLALCRRLVNEGEIDHLVAERVWKETERALMQTLAPPLSESAAVTPAQASRPSVYFEILRACGALARLFPELEALFGVPQRADYHPEVDSGVHTLMCIDAAARLGFGLEVRVAALCHDYGKALTLPSRWPSHHGHDLAGLPLVERFCERLRVPKVCREVALIHTREHLLVHQVRQLRAKTLLELLERMKAFKDERQFALVCEACLCDARGRLGYEDCDYPQLDYLRAAAAEAAQLQARAVMAEGIVGAAIGPALAEMRTARLGEWLSRQRKTTSG</sequence>
<keyword evidence="14" id="KW-1185">Reference proteome</keyword>
<dbReference type="GO" id="GO:0016791">
    <property type="term" value="F:phosphatase activity"/>
    <property type="evidence" value="ECO:0007669"/>
    <property type="project" value="UniProtKB-UniRule"/>
</dbReference>
<feature type="binding site" evidence="11">
    <location>
        <position position="21"/>
    </location>
    <ligand>
        <name>Mg(2+)</name>
        <dbReference type="ChEBI" id="CHEBI:18420"/>
    </ligand>
</feature>
<comment type="similarity">
    <text evidence="11">Belongs to the tRNA nucleotidyltransferase/poly(A) polymerase family. Bacterial CCA-adding enzyme type 1 subfamily.</text>
</comment>
<evidence type="ECO:0000256" key="5">
    <source>
        <dbReference type="ARBA" id="ARBA00022723"/>
    </source>
</evidence>
<comment type="function">
    <text evidence="11">Catalyzes the addition and repair of the essential 3'-terminal CCA sequence in tRNAs without using a nucleic acid template. Adds these three nucleotides in the order of C, C, and A to the tRNA nucleotide-73, using CTP and ATP as substrates and producing inorganic pyrophosphate. tRNA 3'-terminal CCA addition is required both for tRNA processing and repair. Also involved in tRNA surveillance by mediating tandem CCA addition to generate a CCACCA at the 3' terminus of unstable tRNAs. While stable tRNAs receive only 3'-terminal CCA, unstable tRNAs are marked with CCACCA and rapidly degraded.</text>
</comment>
<feature type="binding site" evidence="11">
    <location>
        <position position="23"/>
    </location>
    <ligand>
        <name>Mg(2+)</name>
        <dbReference type="ChEBI" id="CHEBI:18420"/>
    </ligand>
</feature>
<feature type="binding site" evidence="11">
    <location>
        <position position="91"/>
    </location>
    <ligand>
        <name>CTP</name>
        <dbReference type="ChEBI" id="CHEBI:37563"/>
    </ligand>
</feature>
<feature type="binding site" evidence="11">
    <location>
        <position position="137"/>
    </location>
    <ligand>
        <name>CTP</name>
        <dbReference type="ChEBI" id="CHEBI:37563"/>
    </ligand>
</feature>
<dbReference type="InterPro" id="IPR003607">
    <property type="entry name" value="HD/PDEase_dom"/>
</dbReference>
<comment type="catalytic activity">
    <reaction evidence="11">
        <text>a tRNA with a 3' CCA end + 2 CTP + ATP = a tRNA with a 3' CCACCA end + 3 diphosphate</text>
        <dbReference type="Rhea" id="RHEA:76235"/>
        <dbReference type="Rhea" id="RHEA-COMP:10468"/>
        <dbReference type="Rhea" id="RHEA-COMP:18655"/>
        <dbReference type="ChEBI" id="CHEBI:30616"/>
        <dbReference type="ChEBI" id="CHEBI:33019"/>
        <dbReference type="ChEBI" id="CHEBI:37563"/>
        <dbReference type="ChEBI" id="CHEBI:83071"/>
        <dbReference type="ChEBI" id="CHEBI:195187"/>
    </reaction>
</comment>
<dbReference type="Gene3D" id="3.30.460.10">
    <property type="entry name" value="Beta Polymerase, domain 2"/>
    <property type="match status" value="1"/>
</dbReference>
<dbReference type="EMBL" id="RJVO01000001">
    <property type="protein sequence ID" value="ROH93150.1"/>
    <property type="molecule type" value="Genomic_DNA"/>
</dbReference>
<dbReference type="RefSeq" id="WP_123210003.1">
    <property type="nucleotide sequence ID" value="NZ_RJVO01000001.1"/>
</dbReference>
<evidence type="ECO:0000256" key="10">
    <source>
        <dbReference type="ARBA" id="ARBA00022884"/>
    </source>
</evidence>
<keyword evidence="1 11" id="KW-0533">Nickel</keyword>
<dbReference type="InterPro" id="IPR012006">
    <property type="entry name" value="CCA_bact"/>
</dbReference>
<keyword evidence="2 11" id="KW-0808">Transferase</keyword>
<dbReference type="GO" id="GO:0005524">
    <property type="term" value="F:ATP binding"/>
    <property type="evidence" value="ECO:0007669"/>
    <property type="project" value="UniProtKB-UniRule"/>
</dbReference>
<feature type="binding site" evidence="11">
    <location>
        <position position="8"/>
    </location>
    <ligand>
        <name>ATP</name>
        <dbReference type="ChEBI" id="CHEBI:30616"/>
    </ligand>
</feature>
<dbReference type="AlphaFoldDB" id="A0A3N0VKB4"/>
<feature type="binding site" evidence="11">
    <location>
        <position position="11"/>
    </location>
    <ligand>
        <name>ATP</name>
        <dbReference type="ChEBI" id="CHEBI:30616"/>
    </ligand>
</feature>
<dbReference type="InterPro" id="IPR050124">
    <property type="entry name" value="tRNA_CCA-adding_enzyme"/>
</dbReference>
<evidence type="ECO:0000313" key="13">
    <source>
        <dbReference type="EMBL" id="ROH93150.1"/>
    </source>
</evidence>
<feature type="binding site" evidence="11">
    <location>
        <position position="91"/>
    </location>
    <ligand>
        <name>ATP</name>
        <dbReference type="ChEBI" id="CHEBI:30616"/>
    </ligand>
</feature>
<feature type="domain" description="HD" evidence="12">
    <location>
        <begin position="245"/>
        <end position="346"/>
    </location>
</feature>
<dbReference type="FunCoup" id="A0A3N0VKB4">
    <property type="interactions" value="237"/>
</dbReference>
<feature type="binding site" evidence="11">
    <location>
        <position position="140"/>
    </location>
    <ligand>
        <name>ATP</name>
        <dbReference type="ChEBI" id="CHEBI:30616"/>
    </ligand>
</feature>
<dbReference type="HAMAP" id="MF_01261">
    <property type="entry name" value="CCA_bact_type1"/>
    <property type="match status" value="1"/>
</dbReference>
<gene>
    <name evidence="11" type="primary">cca</name>
    <name evidence="13" type="ORF">ED208_01050</name>
</gene>
<keyword evidence="5 11" id="KW-0479">Metal-binding</keyword>
<evidence type="ECO:0000259" key="12">
    <source>
        <dbReference type="PROSITE" id="PS51831"/>
    </source>
</evidence>
<dbReference type="SUPFAM" id="SSF81301">
    <property type="entry name" value="Nucleotidyltransferase"/>
    <property type="match status" value="1"/>
</dbReference>
<dbReference type="Proteomes" id="UP000282106">
    <property type="component" value="Unassembled WGS sequence"/>
</dbReference>
<feature type="binding site" evidence="11">
    <location>
        <position position="140"/>
    </location>
    <ligand>
        <name>CTP</name>
        <dbReference type="ChEBI" id="CHEBI:37563"/>
    </ligand>
</feature>
<dbReference type="GO" id="GO:0000049">
    <property type="term" value="F:tRNA binding"/>
    <property type="evidence" value="ECO:0007669"/>
    <property type="project" value="UniProtKB-UniRule"/>
</dbReference>
<feature type="binding site" evidence="11">
    <location>
        <position position="8"/>
    </location>
    <ligand>
        <name>CTP</name>
        <dbReference type="ChEBI" id="CHEBI:37563"/>
    </ligand>
</feature>
<keyword evidence="6 11" id="KW-0547">Nucleotide-binding</keyword>
<comment type="caution">
    <text evidence="13">The sequence shown here is derived from an EMBL/GenBank/DDBJ whole genome shotgun (WGS) entry which is preliminary data.</text>
</comment>
<evidence type="ECO:0000256" key="9">
    <source>
        <dbReference type="ARBA" id="ARBA00022842"/>
    </source>
</evidence>
<evidence type="ECO:0000256" key="7">
    <source>
        <dbReference type="ARBA" id="ARBA00022801"/>
    </source>
</evidence>
<reference evidence="13 14" key="1">
    <citation type="submission" date="2018-10" db="EMBL/GenBank/DDBJ databases">
        <authorList>
            <person name="Chen W.-M."/>
        </authorList>
    </citation>
    <scope>NUCLEOTIDE SEQUENCE [LARGE SCALE GENOMIC DNA]</scope>
    <source>
        <strain evidence="13 14">THS-13</strain>
    </source>
</reference>
<protein>
    <recommendedName>
        <fullName evidence="11">Multifunctional CCA protein</fullName>
    </recommendedName>
    <domain>
        <recommendedName>
            <fullName evidence="11">CCA-adding enzyme</fullName>
            <ecNumber evidence="11">2.7.7.72</ecNumber>
        </recommendedName>
        <alternativeName>
            <fullName evidence="11">CCA tRNA nucleotidyltransferase</fullName>
        </alternativeName>
        <alternativeName>
            <fullName evidence="11">tRNA CCA-pyrophosphorylase</fullName>
        </alternativeName>
        <alternativeName>
            <fullName evidence="11">tRNA adenylyl-/cytidylyl-transferase</fullName>
        </alternativeName>
        <alternativeName>
            <fullName evidence="11">tRNA nucleotidyltransferase</fullName>
        </alternativeName>
        <alternativeName>
            <fullName evidence="11">tRNA-NT</fullName>
        </alternativeName>
    </domain>
    <domain>
        <recommendedName>
            <fullName evidence="11">2'-nucleotidase</fullName>
            <ecNumber evidence="11">3.1.3.-</ecNumber>
        </recommendedName>
    </domain>
    <domain>
        <recommendedName>
            <fullName evidence="11">2',3'-cyclic phosphodiesterase</fullName>
            <ecNumber evidence="11">3.1.4.-</ecNumber>
        </recommendedName>
    </domain>
    <domain>
        <recommendedName>
            <fullName evidence="11">Phosphatase</fullName>
        </recommendedName>
    </domain>
</protein>
<dbReference type="Pfam" id="PF01743">
    <property type="entry name" value="PolyA_pol"/>
    <property type="match status" value="1"/>
</dbReference>
<dbReference type="EC" id="3.1.3.-" evidence="11"/>
<dbReference type="GO" id="GO:0004810">
    <property type="term" value="F:CCA tRNA nucleotidyltransferase activity"/>
    <property type="evidence" value="ECO:0007669"/>
    <property type="project" value="UniProtKB-UniRule"/>
</dbReference>
<dbReference type="PANTHER" id="PTHR47545:SF1">
    <property type="entry name" value="MULTIFUNCTIONAL CCA PROTEIN"/>
    <property type="match status" value="1"/>
</dbReference>
<evidence type="ECO:0000256" key="1">
    <source>
        <dbReference type="ARBA" id="ARBA00022596"/>
    </source>
</evidence>
<dbReference type="GO" id="GO:0160016">
    <property type="term" value="F:CCACCA tRNA nucleotidyltransferase activity"/>
    <property type="evidence" value="ECO:0007669"/>
    <property type="project" value="RHEA"/>
</dbReference>
<dbReference type="GO" id="GO:0004112">
    <property type="term" value="F:cyclic-nucleotide phosphodiesterase activity"/>
    <property type="evidence" value="ECO:0007669"/>
    <property type="project" value="UniProtKB-UniRule"/>
</dbReference>
<keyword evidence="8 11" id="KW-0067">ATP-binding</keyword>